<feature type="transmembrane region" description="Helical" evidence="1">
    <location>
        <begin position="273"/>
        <end position="292"/>
    </location>
</feature>
<organism evidence="2 3">
    <name type="scientific">Roseicella aerolata</name>
    <dbReference type="NCBI Taxonomy" id="2883479"/>
    <lineage>
        <taxon>Bacteria</taxon>
        <taxon>Pseudomonadati</taxon>
        <taxon>Pseudomonadota</taxon>
        <taxon>Alphaproteobacteria</taxon>
        <taxon>Acetobacterales</taxon>
        <taxon>Roseomonadaceae</taxon>
        <taxon>Roseicella</taxon>
    </lineage>
</organism>
<dbReference type="Proteomes" id="UP001139311">
    <property type="component" value="Unassembled WGS sequence"/>
</dbReference>
<sequence length="421" mass="44484">MTSMSVTPAARRSAHRLSAPSIILPIAILLILLRMPEILTAGRFWAEEGKIYFHDALLGSWFDALLAPRMGYFSAWNKLAALAAAAVPLEYAPLVTAYAALAVQLAVLWLALRSDAFPQPFGPALAAAVILFAQPSGEIWLNTINSQFFLALGAALLLVTSPAALSPSLRLGFLALAGTTGPVTAFLAPLFLWRAMRDPRRLFLAEAALVSLCALVQAWLVLDGLGGGARPAGFDPWALLATIGIKQLALPFLGPWSFGAATRLVAGGGAEQVAVVATMGLLGIAVILALLAHPVARLLGIAAAGTAVLSIAGALTSDPWTTVPPLAHGRYGYLPNALIGLGLVTVVLARGVAPWRRAAGGVLLAAFLVHGIQAWPNRAWIQSGPDWRVELARWRADASREALEIWPPGWTMTLPRSPETR</sequence>
<accession>A0A9X1IDZ9</accession>
<protein>
    <submittedName>
        <fullName evidence="2">Uncharacterized protein</fullName>
    </submittedName>
</protein>
<proteinExistence type="predicted"/>
<dbReference type="AlphaFoldDB" id="A0A9X1IDZ9"/>
<feature type="transmembrane region" description="Helical" evidence="1">
    <location>
        <begin position="171"/>
        <end position="193"/>
    </location>
</feature>
<feature type="transmembrane region" description="Helical" evidence="1">
    <location>
        <begin position="202"/>
        <end position="222"/>
    </location>
</feature>
<name>A0A9X1IDZ9_9PROT</name>
<dbReference type="RefSeq" id="WP_226609187.1">
    <property type="nucleotide sequence ID" value="NZ_JAJAQI010000021.1"/>
</dbReference>
<feature type="transmembrane region" description="Helical" evidence="1">
    <location>
        <begin position="298"/>
        <end position="321"/>
    </location>
</feature>
<evidence type="ECO:0000313" key="2">
    <source>
        <dbReference type="EMBL" id="MCB4823026.1"/>
    </source>
</evidence>
<reference evidence="2" key="1">
    <citation type="submission" date="2021-10" db="EMBL/GenBank/DDBJ databases">
        <title>Roseicella aerolatum sp. nov., isolated from aerosols of e-waste dismantling site.</title>
        <authorList>
            <person name="Qin T."/>
        </authorList>
    </citation>
    <scope>NUCLEOTIDE SEQUENCE</scope>
    <source>
        <strain evidence="2">GB24</strain>
    </source>
</reference>
<keyword evidence="1" id="KW-1133">Transmembrane helix</keyword>
<keyword evidence="1" id="KW-0812">Transmembrane</keyword>
<feature type="transmembrane region" description="Helical" evidence="1">
    <location>
        <begin position="148"/>
        <end position="165"/>
    </location>
</feature>
<evidence type="ECO:0000313" key="3">
    <source>
        <dbReference type="Proteomes" id="UP001139311"/>
    </source>
</evidence>
<comment type="caution">
    <text evidence="2">The sequence shown here is derived from an EMBL/GenBank/DDBJ whole genome shotgun (WGS) entry which is preliminary data.</text>
</comment>
<feature type="transmembrane region" description="Helical" evidence="1">
    <location>
        <begin position="333"/>
        <end position="352"/>
    </location>
</feature>
<keyword evidence="3" id="KW-1185">Reference proteome</keyword>
<feature type="transmembrane region" description="Helical" evidence="1">
    <location>
        <begin position="51"/>
        <end position="67"/>
    </location>
</feature>
<feature type="transmembrane region" description="Helical" evidence="1">
    <location>
        <begin position="79"/>
        <end position="112"/>
    </location>
</feature>
<gene>
    <name evidence="2" type="ORF">LHA35_14920</name>
</gene>
<dbReference type="EMBL" id="JAJAQI010000021">
    <property type="protein sequence ID" value="MCB4823026.1"/>
    <property type="molecule type" value="Genomic_DNA"/>
</dbReference>
<feature type="transmembrane region" description="Helical" evidence="1">
    <location>
        <begin position="124"/>
        <end position="141"/>
    </location>
</feature>
<keyword evidence="1" id="KW-0472">Membrane</keyword>
<evidence type="ECO:0000256" key="1">
    <source>
        <dbReference type="SAM" id="Phobius"/>
    </source>
</evidence>